<comment type="similarity">
    <text evidence="2">Belongs to the Nudix hydrolase family.</text>
</comment>
<evidence type="ECO:0000256" key="11">
    <source>
        <dbReference type="ARBA" id="ARBA00038905"/>
    </source>
</evidence>
<dbReference type="PANTHER" id="PTHR47707">
    <property type="entry name" value="8-OXO-DGTP DIPHOSPHATASE"/>
    <property type="match status" value="1"/>
</dbReference>
<evidence type="ECO:0000256" key="9">
    <source>
        <dbReference type="ARBA" id="ARBA00023204"/>
    </source>
</evidence>
<dbReference type="Gene3D" id="3.90.79.10">
    <property type="entry name" value="Nucleoside Triphosphate Pyrophosphohydrolase"/>
    <property type="match status" value="1"/>
</dbReference>
<dbReference type="STRING" id="1802312.A3C06_01290"/>
<dbReference type="Proteomes" id="UP000177565">
    <property type="component" value="Unassembled WGS sequence"/>
</dbReference>
<keyword evidence="3" id="KW-0515">Mutator protein</keyword>
<keyword evidence="8" id="KW-0460">Magnesium</keyword>
<sequence>MEVKHKDLHRVVGTAIIHRDGTFLITKRSETLKVFPGKWTCPGGGLEVDDYVHTKPGRDHQWYGALELGLRREVKEEVNIEIGKPEYLLNVTFVRPDGIPVMVFSFYAPYVSGEVVLSEEDVDYKWVRADELADYDFIADIAGEIKMVSKILSSRL</sequence>
<keyword evidence="7" id="KW-0378">Hydrolase</keyword>
<dbReference type="GO" id="GO:0035539">
    <property type="term" value="F:8-oxo-7,8-dihydrodeoxyguanosine triphosphate pyrophosphatase activity"/>
    <property type="evidence" value="ECO:0007669"/>
    <property type="project" value="UniProtKB-EC"/>
</dbReference>
<evidence type="ECO:0000256" key="5">
    <source>
        <dbReference type="ARBA" id="ARBA00022723"/>
    </source>
</evidence>
<dbReference type="GO" id="GO:0044716">
    <property type="term" value="F:8-oxo-GDP phosphatase activity"/>
    <property type="evidence" value="ECO:0007669"/>
    <property type="project" value="TreeGrafter"/>
</dbReference>
<name>A0A1G2MUK2_9BACT</name>
<proteinExistence type="inferred from homology"/>
<evidence type="ECO:0000256" key="4">
    <source>
        <dbReference type="ARBA" id="ARBA00022705"/>
    </source>
</evidence>
<dbReference type="GO" id="GO:0046872">
    <property type="term" value="F:metal ion binding"/>
    <property type="evidence" value="ECO:0007669"/>
    <property type="project" value="UniProtKB-KW"/>
</dbReference>
<dbReference type="InterPro" id="IPR015797">
    <property type="entry name" value="NUDIX_hydrolase-like_dom_sf"/>
</dbReference>
<dbReference type="PROSITE" id="PS51462">
    <property type="entry name" value="NUDIX"/>
    <property type="match status" value="1"/>
</dbReference>
<dbReference type="SUPFAM" id="SSF55811">
    <property type="entry name" value="Nudix"/>
    <property type="match status" value="1"/>
</dbReference>
<evidence type="ECO:0000313" key="14">
    <source>
        <dbReference type="Proteomes" id="UP000177565"/>
    </source>
</evidence>
<keyword evidence="9" id="KW-0234">DNA repair</keyword>
<gene>
    <name evidence="13" type="ORF">A3C06_01290</name>
</gene>
<feature type="domain" description="Nudix hydrolase" evidence="12">
    <location>
        <begin position="7"/>
        <end position="153"/>
    </location>
</feature>
<dbReference type="InterPro" id="IPR047127">
    <property type="entry name" value="MutT-like"/>
</dbReference>
<dbReference type="GO" id="GO:0008413">
    <property type="term" value="F:8-oxo-7,8-dihydroguanosine triphosphate pyrophosphatase activity"/>
    <property type="evidence" value="ECO:0007669"/>
    <property type="project" value="TreeGrafter"/>
</dbReference>
<dbReference type="GO" id="GO:0006260">
    <property type="term" value="P:DNA replication"/>
    <property type="evidence" value="ECO:0007669"/>
    <property type="project" value="UniProtKB-KW"/>
</dbReference>
<evidence type="ECO:0000259" key="12">
    <source>
        <dbReference type="PROSITE" id="PS51462"/>
    </source>
</evidence>
<dbReference type="EC" id="3.6.1.55" evidence="11"/>
<dbReference type="GO" id="GO:0044715">
    <property type="term" value="F:8-oxo-dGDP phosphatase activity"/>
    <property type="evidence" value="ECO:0007669"/>
    <property type="project" value="TreeGrafter"/>
</dbReference>
<evidence type="ECO:0000256" key="8">
    <source>
        <dbReference type="ARBA" id="ARBA00022842"/>
    </source>
</evidence>
<comment type="cofactor">
    <cofactor evidence="1">
        <name>Mg(2+)</name>
        <dbReference type="ChEBI" id="CHEBI:18420"/>
    </cofactor>
</comment>
<keyword evidence="6" id="KW-0227">DNA damage</keyword>
<comment type="catalytic activity">
    <reaction evidence="10">
        <text>8-oxo-dGTP + H2O = 8-oxo-dGMP + diphosphate + H(+)</text>
        <dbReference type="Rhea" id="RHEA:31575"/>
        <dbReference type="ChEBI" id="CHEBI:15377"/>
        <dbReference type="ChEBI" id="CHEBI:15378"/>
        <dbReference type="ChEBI" id="CHEBI:33019"/>
        <dbReference type="ChEBI" id="CHEBI:63224"/>
        <dbReference type="ChEBI" id="CHEBI:77896"/>
        <dbReference type="EC" id="3.6.1.55"/>
    </reaction>
</comment>
<dbReference type="EMBL" id="MHRQ01000016">
    <property type="protein sequence ID" value="OHA26762.1"/>
    <property type="molecule type" value="Genomic_DNA"/>
</dbReference>
<evidence type="ECO:0000256" key="10">
    <source>
        <dbReference type="ARBA" id="ARBA00035861"/>
    </source>
</evidence>
<evidence type="ECO:0000256" key="3">
    <source>
        <dbReference type="ARBA" id="ARBA00022457"/>
    </source>
</evidence>
<accession>A0A1G2MUK2</accession>
<dbReference type="GO" id="GO:0006281">
    <property type="term" value="P:DNA repair"/>
    <property type="evidence" value="ECO:0007669"/>
    <property type="project" value="UniProtKB-KW"/>
</dbReference>
<dbReference type="InterPro" id="IPR000086">
    <property type="entry name" value="NUDIX_hydrolase_dom"/>
</dbReference>
<evidence type="ECO:0000256" key="7">
    <source>
        <dbReference type="ARBA" id="ARBA00022801"/>
    </source>
</evidence>
<evidence type="ECO:0000256" key="6">
    <source>
        <dbReference type="ARBA" id="ARBA00022763"/>
    </source>
</evidence>
<organism evidence="13 14">
    <name type="scientific">Candidatus Taylorbacteria bacterium RIFCSPHIGHO2_02_FULL_46_13</name>
    <dbReference type="NCBI Taxonomy" id="1802312"/>
    <lineage>
        <taxon>Bacteria</taxon>
        <taxon>Candidatus Tayloriibacteriota</taxon>
    </lineage>
</organism>
<dbReference type="AlphaFoldDB" id="A0A1G2MUK2"/>
<dbReference type="PANTHER" id="PTHR47707:SF1">
    <property type="entry name" value="NUDIX HYDROLASE FAMILY PROTEIN"/>
    <property type="match status" value="1"/>
</dbReference>
<protein>
    <recommendedName>
        <fullName evidence="11">8-oxo-dGTP diphosphatase</fullName>
        <ecNumber evidence="11">3.6.1.55</ecNumber>
    </recommendedName>
</protein>
<evidence type="ECO:0000256" key="1">
    <source>
        <dbReference type="ARBA" id="ARBA00001946"/>
    </source>
</evidence>
<keyword evidence="4" id="KW-0235">DNA replication</keyword>
<evidence type="ECO:0000313" key="13">
    <source>
        <dbReference type="EMBL" id="OHA26762.1"/>
    </source>
</evidence>
<comment type="caution">
    <text evidence="13">The sequence shown here is derived from an EMBL/GenBank/DDBJ whole genome shotgun (WGS) entry which is preliminary data.</text>
</comment>
<keyword evidence="5" id="KW-0479">Metal-binding</keyword>
<reference evidence="13 14" key="1">
    <citation type="journal article" date="2016" name="Nat. Commun.">
        <title>Thousands of microbial genomes shed light on interconnected biogeochemical processes in an aquifer system.</title>
        <authorList>
            <person name="Anantharaman K."/>
            <person name="Brown C.T."/>
            <person name="Hug L.A."/>
            <person name="Sharon I."/>
            <person name="Castelle C.J."/>
            <person name="Probst A.J."/>
            <person name="Thomas B.C."/>
            <person name="Singh A."/>
            <person name="Wilkins M.J."/>
            <person name="Karaoz U."/>
            <person name="Brodie E.L."/>
            <person name="Williams K.H."/>
            <person name="Hubbard S.S."/>
            <person name="Banfield J.F."/>
        </authorList>
    </citation>
    <scope>NUCLEOTIDE SEQUENCE [LARGE SCALE GENOMIC DNA]</scope>
</reference>
<evidence type="ECO:0000256" key="2">
    <source>
        <dbReference type="ARBA" id="ARBA00005582"/>
    </source>
</evidence>
<dbReference type="Pfam" id="PF00293">
    <property type="entry name" value="NUDIX"/>
    <property type="match status" value="1"/>
</dbReference>